<reference evidence="6 8" key="1">
    <citation type="journal article" date="2010" name="BMC Genomics">
        <title>Combination of measures distinguishes pre-miRNAs from other stem-loops in the genome of the newly sequenced Anopheles darlingi.</title>
        <authorList>
            <person name="Mendes N.D."/>
            <person name="Freitas A.T."/>
            <person name="Vasconcelos A.T."/>
            <person name="Sagot M.F."/>
        </authorList>
    </citation>
    <scope>NUCLEOTIDE SEQUENCE</scope>
</reference>
<protein>
    <recommendedName>
        <fullName evidence="9">MYND-type domain-containing protein</fullName>
    </recommendedName>
</protein>
<dbReference type="Pfam" id="PF26649">
    <property type="entry name" value="Ajm-1"/>
    <property type="match status" value="1"/>
</dbReference>
<dbReference type="InterPro" id="IPR002893">
    <property type="entry name" value="Znf_MYND"/>
</dbReference>
<evidence type="ECO:0000256" key="2">
    <source>
        <dbReference type="ARBA" id="ARBA00022771"/>
    </source>
</evidence>
<dbReference type="eggNOG" id="ENOG502QQYV">
    <property type="taxonomic scope" value="Eukaryota"/>
</dbReference>
<dbReference type="VEuPathDB" id="VectorBase:ADAC003428"/>
<dbReference type="AlphaFoldDB" id="W5JPX2"/>
<dbReference type="PANTHER" id="PTHR21517:SF3">
    <property type="entry name" value="APICAL JUNCTION COMPONENT 1 HOMOLOG"/>
    <property type="match status" value="1"/>
</dbReference>
<reference evidence="6" key="2">
    <citation type="submission" date="2010-05" db="EMBL/GenBank/DDBJ databases">
        <authorList>
            <person name="Almeida L.G."/>
            <person name="Nicolas M.F."/>
            <person name="Souza R.C."/>
            <person name="Vasconcelos A.T.R."/>
        </authorList>
    </citation>
    <scope>NUCLEOTIDE SEQUENCE</scope>
</reference>
<evidence type="ECO:0000256" key="1">
    <source>
        <dbReference type="ARBA" id="ARBA00022723"/>
    </source>
</evidence>
<dbReference type="GO" id="GO:0043296">
    <property type="term" value="C:apical junction complex"/>
    <property type="evidence" value="ECO:0007669"/>
    <property type="project" value="TreeGrafter"/>
</dbReference>
<evidence type="ECO:0000259" key="5">
    <source>
        <dbReference type="Pfam" id="PF26649"/>
    </source>
</evidence>
<evidence type="ECO:0000313" key="7">
    <source>
        <dbReference type="EnsemblMetazoa" id="ADAC003428-PA"/>
    </source>
</evidence>
<evidence type="ECO:0008006" key="9">
    <source>
        <dbReference type="Google" id="ProtNLM"/>
    </source>
</evidence>
<gene>
    <name evidence="6" type="ORF">AND_003428</name>
</gene>
<dbReference type="GO" id="GO:0005886">
    <property type="term" value="C:plasma membrane"/>
    <property type="evidence" value="ECO:0007669"/>
    <property type="project" value="TreeGrafter"/>
</dbReference>
<reference evidence="7" key="4">
    <citation type="submission" date="2015-06" db="UniProtKB">
        <authorList>
            <consortium name="EnsemblMetazoa"/>
        </authorList>
    </citation>
    <scope>IDENTIFICATION</scope>
</reference>
<dbReference type="GO" id="GO:0045216">
    <property type="term" value="P:cell-cell junction organization"/>
    <property type="evidence" value="ECO:0007669"/>
    <property type="project" value="InterPro"/>
</dbReference>
<dbReference type="InterPro" id="IPR038825">
    <property type="entry name" value="Apical_junction"/>
</dbReference>
<dbReference type="Proteomes" id="UP000000673">
    <property type="component" value="Unassembled WGS sequence"/>
</dbReference>
<evidence type="ECO:0000259" key="4">
    <source>
        <dbReference type="Pfam" id="PF01753"/>
    </source>
</evidence>
<keyword evidence="1" id="KW-0479">Metal-binding</keyword>
<dbReference type="HOGENOM" id="CLU_040593_1_0_1"/>
<dbReference type="SUPFAM" id="SSF144232">
    <property type="entry name" value="HIT/MYND zinc finger-like"/>
    <property type="match status" value="1"/>
</dbReference>
<dbReference type="Pfam" id="PF01753">
    <property type="entry name" value="zf-MYND"/>
    <property type="match status" value="1"/>
</dbReference>
<keyword evidence="3" id="KW-0862">Zinc</keyword>
<proteinExistence type="predicted"/>
<sequence>MRQHANGTIAAARLPSAPRPPILAVREAMIIISSSSNSSKHSAKQITSRDLLTAGDNRITRRVSLDSAEAAGHHHHGAGGHRGAGDYLKCRYPKCDASATLAEARKTYKSCHNCSHLYCSRECRRAHWERHRKACLHSRVSALCRLVLSACKDDADTLRHLSALARRGYLSQGRGVVRILFRSPESADSFLKQGFQCLGEVSYVRWPDLLPAEMGPELYSELLKLSTEYKPDSKMLIYVAICVVSEAPGSATAPVKWERQLVSRCAKLKLCRSVLTEQPIGIAGDPASNKPTIVTPRKDTVDEVLVLSFQILAKTTQRAREQVSNNIQSILRQRGVQLRKHYPEVHQRLATFVEGTTDRFLPVTLHPRDSGTGRSFVCIIMPNYGETGDRVQFPVSENSDDRVITIDVGADLGDDLTSKL</sequence>
<keyword evidence="8" id="KW-1185">Reference proteome</keyword>
<evidence type="ECO:0000313" key="8">
    <source>
        <dbReference type="Proteomes" id="UP000000673"/>
    </source>
</evidence>
<dbReference type="VEuPathDB" id="VectorBase:ADAR2_000656"/>
<feature type="domain" description="MYND-type" evidence="4">
    <location>
        <begin position="108"/>
        <end position="135"/>
    </location>
</feature>
<keyword evidence="2" id="KW-0863">Zinc-finger</keyword>
<name>W5JPX2_ANODA</name>
<evidence type="ECO:0000313" key="6">
    <source>
        <dbReference type="EMBL" id="ETN64819.1"/>
    </source>
</evidence>
<dbReference type="InterPro" id="IPR058586">
    <property type="entry name" value="Ajm-1"/>
</dbReference>
<dbReference type="OMA" id="HRDAKRC"/>
<accession>W5JPX2</accession>
<feature type="domain" description="Apical junction molecule ajm1 alpha/beta" evidence="5">
    <location>
        <begin position="136"/>
        <end position="248"/>
    </location>
</feature>
<dbReference type="EnsemblMetazoa" id="ADAC003428-RA">
    <property type="protein sequence ID" value="ADAC003428-PA"/>
    <property type="gene ID" value="ADAC003428"/>
</dbReference>
<dbReference type="PANTHER" id="PTHR21517">
    <property type="entry name" value="APICAL JUNCTION COMPONENT 1 HOMOLOG"/>
    <property type="match status" value="1"/>
</dbReference>
<dbReference type="GO" id="GO:0008270">
    <property type="term" value="F:zinc ion binding"/>
    <property type="evidence" value="ECO:0007669"/>
    <property type="project" value="UniProtKB-KW"/>
</dbReference>
<dbReference type="EMBL" id="ADMH02000866">
    <property type="protein sequence ID" value="ETN64819.1"/>
    <property type="molecule type" value="Genomic_DNA"/>
</dbReference>
<evidence type="ECO:0000256" key="3">
    <source>
        <dbReference type="ARBA" id="ARBA00022833"/>
    </source>
</evidence>
<reference evidence="6" key="3">
    <citation type="journal article" date="2013" name="Nucleic Acids Res.">
        <title>The genome of Anopheles darlingi, the main neotropical malaria vector.</title>
        <authorList>
            <person name="Marinotti O."/>
            <person name="Cerqueira G.C."/>
            <person name="de Almeida L.G."/>
            <person name="Ferro M.I."/>
            <person name="Loreto E.L."/>
            <person name="Zaha A."/>
            <person name="Teixeira S.M."/>
            <person name="Wespiser A.R."/>
            <person name="Almeida E Silva A."/>
            <person name="Schlindwein A.D."/>
            <person name="Pacheco A.C."/>
            <person name="Silva A.L."/>
            <person name="Graveley B.R."/>
            <person name="Walenz B.P."/>
            <person name="Lima Bde A."/>
            <person name="Ribeiro C.A."/>
            <person name="Nunes-Silva C.G."/>
            <person name="de Carvalho C.R."/>
            <person name="Soares C.M."/>
            <person name="de Menezes C.B."/>
            <person name="Matiolli C."/>
            <person name="Caffrey D."/>
            <person name="Araujo D.A."/>
            <person name="de Oliveira D.M."/>
            <person name="Golenbock D."/>
            <person name="Grisard E.C."/>
            <person name="Fantinatti-Garboggini F."/>
            <person name="de Carvalho F.M."/>
            <person name="Barcellos F.G."/>
            <person name="Prosdocimi F."/>
            <person name="May G."/>
            <person name="Azevedo Junior G.M."/>
            <person name="Guimaraes G.M."/>
            <person name="Goldman G.H."/>
            <person name="Padilha I.Q."/>
            <person name="Batista Jda S."/>
            <person name="Ferro J.A."/>
            <person name="Ribeiro J.M."/>
            <person name="Fietto J.L."/>
            <person name="Dabbas K.M."/>
            <person name="Cerdeira L."/>
            <person name="Agnez-Lima L.F."/>
            <person name="Brocchi M."/>
            <person name="de Carvalho M.O."/>
            <person name="Teixeira Mde M."/>
            <person name="Diniz Maia Mde M."/>
            <person name="Goldman M.H."/>
            <person name="Cruz Schneider M.P."/>
            <person name="Felipe M.S."/>
            <person name="Hungria M."/>
            <person name="Nicolas M.F."/>
            <person name="Pereira M."/>
            <person name="Montes M.A."/>
            <person name="Cantao M.E."/>
            <person name="Vincentz M."/>
            <person name="Rafael M.S."/>
            <person name="Silverman N."/>
            <person name="Stoco P.H."/>
            <person name="Souza R.C."/>
            <person name="Vicentini R."/>
            <person name="Gazzinelli R.T."/>
            <person name="Neves Rde O."/>
            <person name="Silva R."/>
            <person name="Astolfi-Filho S."/>
            <person name="Maciel T.E."/>
            <person name="Urmenyi T.P."/>
            <person name="Tadei W.P."/>
            <person name="Camargo E.P."/>
            <person name="de Vasconcelos A.T."/>
        </authorList>
    </citation>
    <scope>NUCLEOTIDE SEQUENCE</scope>
</reference>
<organism evidence="6">
    <name type="scientific">Anopheles darlingi</name>
    <name type="common">Mosquito</name>
    <dbReference type="NCBI Taxonomy" id="43151"/>
    <lineage>
        <taxon>Eukaryota</taxon>
        <taxon>Metazoa</taxon>
        <taxon>Ecdysozoa</taxon>
        <taxon>Arthropoda</taxon>
        <taxon>Hexapoda</taxon>
        <taxon>Insecta</taxon>
        <taxon>Pterygota</taxon>
        <taxon>Neoptera</taxon>
        <taxon>Endopterygota</taxon>
        <taxon>Diptera</taxon>
        <taxon>Nematocera</taxon>
        <taxon>Culicoidea</taxon>
        <taxon>Culicidae</taxon>
        <taxon>Anophelinae</taxon>
        <taxon>Anopheles</taxon>
    </lineage>
</organism>